<dbReference type="Gene3D" id="3.30.710.10">
    <property type="entry name" value="Potassium Channel Kv1.1, Chain A"/>
    <property type="match status" value="2"/>
</dbReference>
<dbReference type="InParanoid" id="E9FWD5"/>
<sequence>MVTIQADLRVLGLHFCNRETGAIPDCNLQPQAVWVTVDGGQFQEDSYSMKIGKQINCDVEFRFTRSFEKIGAHQSILSARSPVFASMFHEDMKEFNASQLVIDVGRNIFYQLLHFIYCGRTSEQLTENNAKRLLAVAAKYSIEDLKDECANFLLPYVTETNAQKMFEMATHFEVENLKEECEHVLLHDIQMNNVIDLIIWADSHSAKKTKEAALNFAAANFKTIVQSYDFEKMMRMYPDICLQKESTRE</sequence>
<dbReference type="AlphaFoldDB" id="E9FWD5"/>
<dbReference type="SUPFAM" id="SSF54695">
    <property type="entry name" value="POZ domain"/>
    <property type="match status" value="1"/>
</dbReference>
<dbReference type="OrthoDB" id="6371559at2759"/>
<dbReference type="PROSITE" id="PS50097">
    <property type="entry name" value="BTB"/>
    <property type="match status" value="1"/>
</dbReference>
<dbReference type="GO" id="GO:0030162">
    <property type="term" value="P:regulation of proteolysis"/>
    <property type="evidence" value="ECO:0000318"/>
    <property type="project" value="GO_Central"/>
</dbReference>
<gene>
    <name evidence="2" type="ORF">DAPPUDRAFT_234339</name>
</gene>
<dbReference type="InterPro" id="IPR000210">
    <property type="entry name" value="BTB/POZ_dom"/>
</dbReference>
<dbReference type="GO" id="GO:0005634">
    <property type="term" value="C:nucleus"/>
    <property type="evidence" value="ECO:0000318"/>
    <property type="project" value="GO_Central"/>
</dbReference>
<organism evidence="2 3">
    <name type="scientific">Daphnia pulex</name>
    <name type="common">Water flea</name>
    <dbReference type="NCBI Taxonomy" id="6669"/>
    <lineage>
        <taxon>Eukaryota</taxon>
        <taxon>Metazoa</taxon>
        <taxon>Ecdysozoa</taxon>
        <taxon>Arthropoda</taxon>
        <taxon>Crustacea</taxon>
        <taxon>Branchiopoda</taxon>
        <taxon>Diplostraca</taxon>
        <taxon>Cladocera</taxon>
        <taxon>Anomopoda</taxon>
        <taxon>Daphniidae</taxon>
        <taxon>Daphnia</taxon>
    </lineage>
</organism>
<evidence type="ECO:0000313" key="2">
    <source>
        <dbReference type="EMBL" id="EFX87873.1"/>
    </source>
</evidence>
<feature type="domain" description="BTB" evidence="1">
    <location>
        <begin position="57"/>
        <end position="125"/>
    </location>
</feature>
<dbReference type="Proteomes" id="UP000000305">
    <property type="component" value="Unassembled WGS sequence"/>
</dbReference>
<name>E9FWD5_DAPPU</name>
<dbReference type="GO" id="GO:0005737">
    <property type="term" value="C:cytoplasm"/>
    <property type="evidence" value="ECO:0000318"/>
    <property type="project" value="GO_Central"/>
</dbReference>
<dbReference type="CDD" id="cd18186">
    <property type="entry name" value="BTB_POZ_ZBTB_KLHL-like"/>
    <property type="match status" value="1"/>
</dbReference>
<dbReference type="eggNOG" id="KOG1987">
    <property type="taxonomic scope" value="Eukaryota"/>
</dbReference>
<dbReference type="GO" id="GO:0031625">
    <property type="term" value="F:ubiquitin protein ligase binding"/>
    <property type="evidence" value="ECO:0000318"/>
    <property type="project" value="GO_Central"/>
</dbReference>
<dbReference type="EMBL" id="GL732526">
    <property type="protein sequence ID" value="EFX87873.1"/>
    <property type="molecule type" value="Genomic_DNA"/>
</dbReference>
<proteinExistence type="predicted"/>
<accession>E9FWD5</accession>
<dbReference type="HOGENOM" id="CLU_1116718_0_0_1"/>
<dbReference type="PhylomeDB" id="E9FWD5"/>
<evidence type="ECO:0000313" key="3">
    <source>
        <dbReference type="Proteomes" id="UP000000305"/>
    </source>
</evidence>
<dbReference type="Pfam" id="PF00651">
    <property type="entry name" value="BTB"/>
    <property type="match status" value="1"/>
</dbReference>
<dbReference type="KEGG" id="dpx:DAPPUDRAFT_234339"/>
<reference evidence="2 3" key="1">
    <citation type="journal article" date="2011" name="Science">
        <title>The ecoresponsive genome of Daphnia pulex.</title>
        <authorList>
            <person name="Colbourne J.K."/>
            <person name="Pfrender M.E."/>
            <person name="Gilbert D."/>
            <person name="Thomas W.K."/>
            <person name="Tucker A."/>
            <person name="Oakley T.H."/>
            <person name="Tokishita S."/>
            <person name="Aerts A."/>
            <person name="Arnold G.J."/>
            <person name="Basu M.K."/>
            <person name="Bauer D.J."/>
            <person name="Caceres C.E."/>
            <person name="Carmel L."/>
            <person name="Casola C."/>
            <person name="Choi J.H."/>
            <person name="Detter J.C."/>
            <person name="Dong Q."/>
            <person name="Dusheyko S."/>
            <person name="Eads B.D."/>
            <person name="Frohlich T."/>
            <person name="Geiler-Samerotte K.A."/>
            <person name="Gerlach D."/>
            <person name="Hatcher P."/>
            <person name="Jogdeo S."/>
            <person name="Krijgsveld J."/>
            <person name="Kriventseva E.V."/>
            <person name="Kultz D."/>
            <person name="Laforsch C."/>
            <person name="Lindquist E."/>
            <person name="Lopez J."/>
            <person name="Manak J.R."/>
            <person name="Muller J."/>
            <person name="Pangilinan J."/>
            <person name="Patwardhan R.P."/>
            <person name="Pitluck S."/>
            <person name="Pritham E.J."/>
            <person name="Rechtsteiner A."/>
            <person name="Rho M."/>
            <person name="Rogozin I.B."/>
            <person name="Sakarya O."/>
            <person name="Salamov A."/>
            <person name="Schaack S."/>
            <person name="Shapiro H."/>
            <person name="Shiga Y."/>
            <person name="Skalitzky C."/>
            <person name="Smith Z."/>
            <person name="Souvorov A."/>
            <person name="Sung W."/>
            <person name="Tang Z."/>
            <person name="Tsuchiya D."/>
            <person name="Tu H."/>
            <person name="Vos H."/>
            <person name="Wang M."/>
            <person name="Wolf Y.I."/>
            <person name="Yamagata H."/>
            <person name="Yamada T."/>
            <person name="Ye Y."/>
            <person name="Shaw J.R."/>
            <person name="Andrews J."/>
            <person name="Crease T.J."/>
            <person name="Tang H."/>
            <person name="Lucas S.M."/>
            <person name="Robertson H.M."/>
            <person name="Bork P."/>
            <person name="Koonin E.V."/>
            <person name="Zdobnov E.M."/>
            <person name="Grigoriev I.V."/>
            <person name="Lynch M."/>
            <person name="Boore J.L."/>
        </authorList>
    </citation>
    <scope>NUCLEOTIDE SEQUENCE [LARGE SCALE GENOMIC DNA]</scope>
</reference>
<protein>
    <recommendedName>
        <fullName evidence="1">BTB domain-containing protein</fullName>
    </recommendedName>
</protein>
<evidence type="ECO:0000259" key="1">
    <source>
        <dbReference type="PROSITE" id="PS50097"/>
    </source>
</evidence>
<dbReference type="PANTHER" id="PTHR24413">
    <property type="entry name" value="SPECKLE-TYPE POZ PROTEIN"/>
    <property type="match status" value="1"/>
</dbReference>
<dbReference type="SMART" id="SM00225">
    <property type="entry name" value="BTB"/>
    <property type="match status" value="1"/>
</dbReference>
<dbReference type="GO" id="GO:0043161">
    <property type="term" value="P:proteasome-mediated ubiquitin-dependent protein catabolic process"/>
    <property type="evidence" value="ECO:0000318"/>
    <property type="project" value="GO_Central"/>
</dbReference>
<keyword evidence="3" id="KW-1185">Reference proteome</keyword>
<dbReference type="InterPro" id="IPR011333">
    <property type="entry name" value="SKP1/BTB/POZ_sf"/>
</dbReference>